<reference evidence="4" key="1">
    <citation type="journal article" date="2011" name="Nature">
        <title>Genome sequence and analysis of the tuber crop potato.</title>
        <authorList>
            <consortium name="The Potato Genome Sequencing Consortium"/>
        </authorList>
    </citation>
    <scope>NUCLEOTIDE SEQUENCE [LARGE SCALE GENOMIC DNA]</scope>
    <source>
        <strain evidence="4">cv. DM1-3 516 R44</strain>
    </source>
</reference>
<dbReference type="InterPro" id="IPR046796">
    <property type="entry name" value="Transposase_32_dom"/>
</dbReference>
<dbReference type="PANTHER" id="PTHR33180">
    <property type="entry name" value="PHOTOSYSTEM II CP43 REACTION CENTER PROTEIN"/>
    <property type="match status" value="1"/>
</dbReference>
<protein>
    <recommendedName>
        <fullName evidence="2">Putative plant transposon protein domain-containing protein</fullName>
    </recommendedName>
</protein>
<dbReference type="AlphaFoldDB" id="M1DIC3"/>
<name>M1DIC3_SOLTU</name>
<dbReference type="HOGENOM" id="CLU_029307_4_0_1"/>
<organism evidence="3 4">
    <name type="scientific">Solanum tuberosum</name>
    <name type="common">Potato</name>
    <dbReference type="NCBI Taxonomy" id="4113"/>
    <lineage>
        <taxon>Eukaryota</taxon>
        <taxon>Viridiplantae</taxon>
        <taxon>Streptophyta</taxon>
        <taxon>Embryophyta</taxon>
        <taxon>Tracheophyta</taxon>
        <taxon>Spermatophyta</taxon>
        <taxon>Magnoliopsida</taxon>
        <taxon>eudicotyledons</taxon>
        <taxon>Gunneridae</taxon>
        <taxon>Pentapetalae</taxon>
        <taxon>asterids</taxon>
        <taxon>lamiids</taxon>
        <taxon>Solanales</taxon>
        <taxon>Solanaceae</taxon>
        <taxon>Solanoideae</taxon>
        <taxon>Solaneae</taxon>
        <taxon>Solanum</taxon>
    </lineage>
</organism>
<proteinExistence type="predicted"/>
<evidence type="ECO:0000256" key="1">
    <source>
        <dbReference type="SAM" id="MobiDB-lite"/>
    </source>
</evidence>
<feature type="compositionally biased region" description="Basic and acidic residues" evidence="1">
    <location>
        <begin position="10"/>
        <end position="20"/>
    </location>
</feature>
<feature type="region of interest" description="Disordered" evidence="1">
    <location>
        <begin position="1"/>
        <end position="59"/>
    </location>
</feature>
<sequence>MGSNENELTETQRNELRSKQVNDPSQIRNPRSTTPTPPVPEQAIVLAPPVQGPLPKSTNRLKSEGLRTIIKEKRMSIDGVIDRYPKIIECLKYHKIQIFTKPRGSYIPSWVREFYNAYSALVPQRKRLVSSFKVVDYVVVRGRKVACDSEAINIVLGTSNKCQ</sequence>
<accession>M1DIC3</accession>
<evidence type="ECO:0000259" key="2">
    <source>
        <dbReference type="Pfam" id="PF20167"/>
    </source>
</evidence>
<dbReference type="PaxDb" id="4113-PGSC0003DMT400089526"/>
<evidence type="ECO:0000313" key="3">
    <source>
        <dbReference type="EnsemblPlants" id="PGSC0003DMT400089526"/>
    </source>
</evidence>
<evidence type="ECO:0000313" key="4">
    <source>
        <dbReference type="Proteomes" id="UP000011115"/>
    </source>
</evidence>
<dbReference type="InParanoid" id="M1DIC3"/>
<dbReference type="Pfam" id="PF20167">
    <property type="entry name" value="Transposase_32"/>
    <property type="match status" value="1"/>
</dbReference>
<feature type="compositionally biased region" description="Polar residues" evidence="1">
    <location>
        <begin position="21"/>
        <end position="34"/>
    </location>
</feature>
<reference evidence="3" key="2">
    <citation type="submission" date="2015-06" db="UniProtKB">
        <authorList>
            <consortium name="EnsemblPlants"/>
        </authorList>
    </citation>
    <scope>IDENTIFICATION</scope>
    <source>
        <strain evidence="3">DM1-3 516 R44</strain>
    </source>
</reference>
<dbReference type="EnsemblPlants" id="PGSC0003DMT400089526">
    <property type="protein sequence ID" value="PGSC0003DMT400089526"/>
    <property type="gene ID" value="PGSC0003DMG400039097"/>
</dbReference>
<dbReference type="Proteomes" id="UP000011115">
    <property type="component" value="Unassembled WGS sequence"/>
</dbReference>
<dbReference type="Gramene" id="PGSC0003DMT400089526">
    <property type="protein sequence ID" value="PGSC0003DMT400089526"/>
    <property type="gene ID" value="PGSC0003DMG400039097"/>
</dbReference>
<feature type="domain" description="Putative plant transposon protein" evidence="2">
    <location>
        <begin position="94"/>
        <end position="160"/>
    </location>
</feature>
<dbReference type="PANTHER" id="PTHR33180:SF31">
    <property type="entry name" value="POLYPROTEIN PROTEIN"/>
    <property type="match status" value="1"/>
</dbReference>
<keyword evidence="4" id="KW-1185">Reference proteome</keyword>